<comment type="caution">
    <text evidence="1">The sequence shown here is derived from an EMBL/GenBank/DDBJ whole genome shotgun (WGS) entry which is preliminary data.</text>
</comment>
<gene>
    <name evidence="1" type="ORF">H2199_008507</name>
</gene>
<organism evidence="1 2">
    <name type="scientific">Coniosporium tulheliwenetii</name>
    <dbReference type="NCBI Taxonomy" id="3383036"/>
    <lineage>
        <taxon>Eukaryota</taxon>
        <taxon>Fungi</taxon>
        <taxon>Dikarya</taxon>
        <taxon>Ascomycota</taxon>
        <taxon>Pezizomycotina</taxon>
        <taxon>Dothideomycetes</taxon>
        <taxon>Dothideomycetes incertae sedis</taxon>
        <taxon>Coniosporium</taxon>
    </lineage>
</organism>
<evidence type="ECO:0000313" key="2">
    <source>
        <dbReference type="Proteomes" id="UP001172680"/>
    </source>
</evidence>
<accession>A0ACC2YK24</accession>
<name>A0ACC2YK24_9PEZI</name>
<keyword evidence="2" id="KW-1185">Reference proteome</keyword>
<dbReference type="Proteomes" id="UP001172680">
    <property type="component" value="Unassembled WGS sequence"/>
</dbReference>
<protein>
    <submittedName>
        <fullName evidence="1">Uncharacterized protein</fullName>
    </submittedName>
</protein>
<evidence type="ECO:0000313" key="1">
    <source>
        <dbReference type="EMBL" id="KAJ9635504.1"/>
    </source>
</evidence>
<sequence length="142" mass="16182">MASTNNNTSSSAATVDHKQGRPRKVVNTSFSNTQTTDRVSKRQVIMQMSEALAQKQKKIEELAKMMNTLTTKHKTLYEYTNRLTIKHKMLHEYARRQHLQLQRFRQLPGAKIVTTRAAAWNRGGNVVAMAQRVHVQPPTPGQ</sequence>
<dbReference type="EMBL" id="JAPDRP010000027">
    <property type="protein sequence ID" value="KAJ9635504.1"/>
    <property type="molecule type" value="Genomic_DNA"/>
</dbReference>
<reference evidence="1" key="1">
    <citation type="submission" date="2022-10" db="EMBL/GenBank/DDBJ databases">
        <title>Culturing micro-colonial fungi from biological soil crusts in the Mojave desert and describing Neophaeococcomyces mojavensis, and introducing the new genera and species Taxawa tesnikishii.</title>
        <authorList>
            <person name="Kurbessoian T."/>
            <person name="Stajich J.E."/>
        </authorList>
    </citation>
    <scope>NUCLEOTIDE SEQUENCE</scope>
    <source>
        <strain evidence="1">JES_115</strain>
    </source>
</reference>
<proteinExistence type="predicted"/>